<feature type="transmembrane region" description="Helical" evidence="16">
    <location>
        <begin position="383"/>
        <end position="405"/>
    </location>
</feature>
<feature type="transmembrane region" description="Helical" evidence="16">
    <location>
        <begin position="114"/>
        <end position="134"/>
    </location>
</feature>
<dbReference type="GO" id="GO:0015990">
    <property type="term" value="P:electron transport coupled proton transport"/>
    <property type="evidence" value="ECO:0007669"/>
    <property type="project" value="TreeGrafter"/>
</dbReference>
<keyword evidence="13 16" id="KW-0496">Mitochondrion</keyword>
<dbReference type="AlphaFoldDB" id="S0DGU2"/>
<keyword evidence="10 16" id="KW-1133">Transmembrane helix</keyword>
<name>S0DGU2_POLMY</name>
<comment type="catalytic activity">
    <reaction evidence="15 16">
        <text>a ubiquinone + NADH + 5 H(+)(in) = a ubiquinol + NAD(+) + 4 H(+)(out)</text>
        <dbReference type="Rhea" id="RHEA:29091"/>
        <dbReference type="Rhea" id="RHEA-COMP:9565"/>
        <dbReference type="Rhea" id="RHEA-COMP:9566"/>
        <dbReference type="ChEBI" id="CHEBI:15378"/>
        <dbReference type="ChEBI" id="CHEBI:16389"/>
        <dbReference type="ChEBI" id="CHEBI:17976"/>
        <dbReference type="ChEBI" id="CHEBI:57540"/>
        <dbReference type="ChEBI" id="CHEBI:57945"/>
        <dbReference type="EC" id="7.1.1.2"/>
    </reaction>
</comment>
<protein>
    <recommendedName>
        <fullName evidence="4 16">NADH-ubiquinone oxidoreductase chain 4</fullName>
        <ecNumber evidence="3 16">7.1.1.2</ecNumber>
    </recommendedName>
</protein>
<comment type="function">
    <text evidence="16">Core subunit of the mitochondrial membrane respiratory chain NADH dehydrogenase (Complex I) which catalyzes electron transfer from NADH through the respiratory chain, using ubiquinone as an electron acceptor. Essential for the catalytic activity and assembly of complex I.</text>
</comment>
<feature type="transmembrane region" description="Helical" evidence="16">
    <location>
        <begin position="61"/>
        <end position="82"/>
    </location>
</feature>
<evidence type="ECO:0000256" key="1">
    <source>
        <dbReference type="ARBA" id="ARBA00004225"/>
    </source>
</evidence>
<keyword evidence="8" id="KW-1278">Translocase</keyword>
<evidence type="ECO:0000256" key="8">
    <source>
        <dbReference type="ARBA" id="ARBA00022967"/>
    </source>
</evidence>
<dbReference type="EMBL" id="HF548556">
    <property type="protein sequence ID" value="CCO25743.1"/>
    <property type="molecule type" value="Genomic_DNA"/>
</dbReference>
<evidence type="ECO:0000256" key="7">
    <source>
        <dbReference type="ARBA" id="ARBA00022692"/>
    </source>
</evidence>
<dbReference type="GO" id="GO:0031966">
    <property type="term" value="C:mitochondrial membrane"/>
    <property type="evidence" value="ECO:0007669"/>
    <property type="project" value="UniProtKB-SubCell"/>
</dbReference>
<gene>
    <name evidence="18" type="primary">nad4</name>
</gene>
<evidence type="ECO:0000256" key="11">
    <source>
        <dbReference type="ARBA" id="ARBA00023027"/>
    </source>
</evidence>
<evidence type="ECO:0000256" key="13">
    <source>
        <dbReference type="ARBA" id="ARBA00023128"/>
    </source>
</evidence>
<feature type="domain" description="NADH:quinone oxidoreductase/Mrp antiporter transmembrane" evidence="17">
    <location>
        <begin position="112"/>
        <end position="392"/>
    </location>
</feature>
<feature type="transmembrane region" description="Helical" evidence="16">
    <location>
        <begin position="278"/>
        <end position="300"/>
    </location>
</feature>
<keyword evidence="14 16" id="KW-0472">Membrane</keyword>
<evidence type="ECO:0000256" key="4">
    <source>
        <dbReference type="ARBA" id="ARBA00021006"/>
    </source>
</evidence>
<evidence type="ECO:0000256" key="10">
    <source>
        <dbReference type="ARBA" id="ARBA00022989"/>
    </source>
</evidence>
<dbReference type="Pfam" id="PF00361">
    <property type="entry name" value="Proton_antipo_M"/>
    <property type="match status" value="1"/>
</dbReference>
<evidence type="ECO:0000256" key="16">
    <source>
        <dbReference type="RuleBase" id="RU003297"/>
    </source>
</evidence>
<keyword evidence="12 16" id="KW-0830">Ubiquinone</keyword>
<reference evidence="18" key="1">
    <citation type="journal article" date="2013" name="Genome Biol. Evol.">
        <title>Deep Sequencing of Mixed Total DNA without Barcodes Allows Efficient Assembly of Highly Plastic Ascidian Mitochondrial Genomes.</title>
        <authorList>
            <person name="Rubinstein N."/>
            <person name="Feldstein T."/>
            <person name="Shenkar N."/>
            <person name="Botero Castro F."/>
            <person name="Griggio F."/>
            <person name="Mastrototaro F."/>
            <person name="Delsuc F."/>
            <person name="Douzery E.J.P."/>
            <person name="Gissi C."/>
            <person name="Huchon D."/>
        </authorList>
    </citation>
    <scope>NUCLEOTIDE SEQUENCE</scope>
    <source>
        <tissue evidence="18">Gonad</tissue>
    </source>
</reference>
<dbReference type="GO" id="GO:0003954">
    <property type="term" value="F:NADH dehydrogenase activity"/>
    <property type="evidence" value="ECO:0007669"/>
    <property type="project" value="TreeGrafter"/>
</dbReference>
<comment type="subcellular location">
    <subcellularLocation>
        <location evidence="1 16">Mitochondrion membrane</location>
        <topology evidence="1 16">Multi-pass membrane protein</topology>
    </subcellularLocation>
</comment>
<evidence type="ECO:0000256" key="15">
    <source>
        <dbReference type="ARBA" id="ARBA00049551"/>
    </source>
</evidence>
<dbReference type="PANTHER" id="PTHR43507:SF20">
    <property type="entry name" value="NADH-UBIQUINONE OXIDOREDUCTASE CHAIN 4"/>
    <property type="match status" value="1"/>
</dbReference>
<feature type="transmembrane region" description="Helical" evidence="16">
    <location>
        <begin position="218"/>
        <end position="237"/>
    </location>
</feature>
<sequence length="445" mass="51223">MLYFLFFLVLSIIFLVKRGYSEVVCLLLLFTMTISVFMMKMISVGMVYNISNQFFPLFLDWFGILLVLLSFLVVVFSIIAGFSHVFKSALNIYFNLMVIIMLFLTLFFSVWNILLFFFMFEFVLLPMIFIIVLWGSQMERLMANYYFFLYTIIGGFPLLLSLIYLSMYGRAFYMSMVLGFGFDIGFIYMMGISLAFLCKLPIYSLHIWLPKAHVEAPVGGSMVLAGLLLKMGGYGVLRTCGLVFFIWGFGFYLFIGLLLLGMLYPLVICYRQSDVKSLIAYSSVGHMCVGVLGLLFFGIYGLKGAFIVFLGHGLISPGMFYIGNLIYERLGSRMILGMGGFEGKMKGFLFFLLLFFIGNMGYPPFISFFGELCVYFSLLSYNFYFWLVLFLFVLVSGVVMFYYIAKLMKGGEGFKPMYYLNSRERFGLFGMMFFLMYMTPLMVFL</sequence>
<dbReference type="InterPro" id="IPR003918">
    <property type="entry name" value="NADH_UbQ_OxRdtase"/>
</dbReference>
<evidence type="ECO:0000256" key="12">
    <source>
        <dbReference type="ARBA" id="ARBA00023075"/>
    </source>
</evidence>
<proteinExistence type="inferred from homology"/>
<evidence type="ECO:0000256" key="6">
    <source>
        <dbReference type="ARBA" id="ARBA00022660"/>
    </source>
</evidence>
<accession>S0DGU2</accession>
<organism evidence="18">
    <name type="scientific">Polycarpa mytiligera</name>
    <name type="common">Ascidian</name>
    <dbReference type="NCBI Taxonomy" id="569436"/>
    <lineage>
        <taxon>Eukaryota</taxon>
        <taxon>Metazoa</taxon>
        <taxon>Chordata</taxon>
        <taxon>Tunicata</taxon>
        <taxon>Ascidiacea</taxon>
        <taxon>Stolidobranchia</taxon>
        <taxon>Styelidae</taxon>
        <taxon>Polycarpa</taxon>
    </lineage>
</organism>
<dbReference type="PANTHER" id="PTHR43507">
    <property type="entry name" value="NADH-UBIQUINONE OXIDOREDUCTASE CHAIN 4"/>
    <property type="match status" value="1"/>
</dbReference>
<dbReference type="GO" id="GO:0048039">
    <property type="term" value="F:ubiquinone binding"/>
    <property type="evidence" value="ECO:0007669"/>
    <property type="project" value="TreeGrafter"/>
</dbReference>
<dbReference type="InterPro" id="IPR001750">
    <property type="entry name" value="ND/Mrp_TM"/>
</dbReference>
<evidence type="ECO:0000256" key="14">
    <source>
        <dbReference type="ARBA" id="ARBA00023136"/>
    </source>
</evidence>
<feature type="transmembrane region" description="Helical" evidence="16">
    <location>
        <begin position="171"/>
        <end position="197"/>
    </location>
</feature>
<geneLocation type="mitochondrion" evidence="18"/>
<dbReference type="PRINTS" id="PR01437">
    <property type="entry name" value="NUOXDRDTASE4"/>
</dbReference>
<keyword evidence="9 16" id="KW-0249">Electron transport</keyword>
<feature type="transmembrane region" description="Helical" evidence="16">
    <location>
        <begin position="89"/>
        <end position="108"/>
    </location>
</feature>
<keyword evidence="5 16" id="KW-0813">Transport</keyword>
<feature type="transmembrane region" description="Helical" evidence="16">
    <location>
        <begin position="348"/>
        <end position="377"/>
    </location>
</feature>
<keyword evidence="6 16" id="KW-0679">Respiratory chain</keyword>
<feature type="transmembrane region" description="Helical" evidence="16">
    <location>
        <begin position="243"/>
        <end position="266"/>
    </location>
</feature>
<comment type="similarity">
    <text evidence="2 16">Belongs to the complex I subunit 4 family.</text>
</comment>
<evidence type="ECO:0000256" key="3">
    <source>
        <dbReference type="ARBA" id="ARBA00012944"/>
    </source>
</evidence>
<evidence type="ECO:0000256" key="9">
    <source>
        <dbReference type="ARBA" id="ARBA00022982"/>
    </source>
</evidence>
<feature type="transmembrane region" description="Helical" evidence="16">
    <location>
        <begin position="426"/>
        <end position="444"/>
    </location>
</feature>
<evidence type="ECO:0000313" key="18">
    <source>
        <dbReference type="EMBL" id="CCO25743.1"/>
    </source>
</evidence>
<dbReference type="GO" id="GO:0008137">
    <property type="term" value="F:NADH dehydrogenase (ubiquinone) activity"/>
    <property type="evidence" value="ECO:0007669"/>
    <property type="project" value="UniProtKB-UniRule"/>
</dbReference>
<feature type="transmembrane region" description="Helical" evidence="16">
    <location>
        <begin position="146"/>
        <end position="165"/>
    </location>
</feature>
<dbReference type="GO" id="GO:0042773">
    <property type="term" value="P:ATP synthesis coupled electron transport"/>
    <property type="evidence" value="ECO:0007669"/>
    <property type="project" value="InterPro"/>
</dbReference>
<evidence type="ECO:0000256" key="5">
    <source>
        <dbReference type="ARBA" id="ARBA00022448"/>
    </source>
</evidence>
<keyword evidence="7 16" id="KW-0812">Transmembrane</keyword>
<keyword evidence="11 16" id="KW-0520">NAD</keyword>
<evidence type="ECO:0000259" key="17">
    <source>
        <dbReference type="Pfam" id="PF00361"/>
    </source>
</evidence>
<dbReference type="EC" id="7.1.1.2" evidence="3 16"/>
<feature type="transmembrane region" description="Helical" evidence="16">
    <location>
        <begin position="306"/>
        <end position="327"/>
    </location>
</feature>
<evidence type="ECO:0000256" key="2">
    <source>
        <dbReference type="ARBA" id="ARBA00009025"/>
    </source>
</evidence>